<dbReference type="OrthoDB" id="1057137at2759"/>
<keyword evidence="3" id="KW-1185">Reference proteome</keyword>
<dbReference type="Pfam" id="PF09793">
    <property type="entry name" value="AD"/>
    <property type="match status" value="1"/>
</dbReference>
<dbReference type="AlphaFoldDB" id="E9CX75"/>
<protein>
    <submittedName>
        <fullName evidence="2">Uncharacterized protein</fullName>
    </submittedName>
</protein>
<organism evidence="3">
    <name type="scientific">Coccidioides posadasii (strain RMSCC 757 / Silveira)</name>
    <name type="common">Valley fever fungus</name>
    <dbReference type="NCBI Taxonomy" id="443226"/>
    <lineage>
        <taxon>Eukaryota</taxon>
        <taxon>Fungi</taxon>
        <taxon>Dikarya</taxon>
        <taxon>Ascomycota</taxon>
        <taxon>Pezizomycotina</taxon>
        <taxon>Eurotiomycetes</taxon>
        <taxon>Eurotiomycetidae</taxon>
        <taxon>Onygenales</taxon>
        <taxon>Onygenaceae</taxon>
        <taxon>Coccidioides</taxon>
    </lineage>
</organism>
<dbReference type="InterPro" id="IPR019181">
    <property type="entry name" value="LSM12_ABD"/>
</dbReference>
<dbReference type="STRING" id="443226.E9CX75"/>
<accession>E9CX75</accession>
<name>E9CX75_COCPS</name>
<gene>
    <name evidence="2" type="ORF">CPSG_02058</name>
</gene>
<sequence length="293" mass="30820">MAAENKRHASGAKGPGGAMTPNPGPSGTVSLEVALSGAIGARIRVTTAAPTSATLEGTLFTACPITNLIAINTSPLPPTPIAAVTPALAQPGDFHIIPVARIQSFQLLSLPSQSPATSPNLDGSAPFTDAYPTIYPLDIKSLRNREAAAVAKLQEREQRRGKGVTKEAQDLFDAFSRTMPARWDDTSIVVADAVIISKPYRVEDCRSLMTENGGVSAALIRVRKVLEMERKKIELRNAFPDSPQTADPNANANRPSGTAANTRDRDLRAAAVAVPRSNVRSSPAPAGSQRKGG</sequence>
<dbReference type="Proteomes" id="UP000002497">
    <property type="component" value="Unassembled WGS sequence"/>
</dbReference>
<evidence type="ECO:0000256" key="1">
    <source>
        <dbReference type="SAM" id="MobiDB-lite"/>
    </source>
</evidence>
<proteinExistence type="predicted"/>
<dbReference type="EMBL" id="GL636487">
    <property type="protein sequence ID" value="EFW21901.1"/>
    <property type="molecule type" value="Genomic_DNA"/>
</dbReference>
<reference evidence="3" key="1">
    <citation type="journal article" date="2010" name="Genome Res.">
        <title>Population genomic sequencing of Coccidioides fungi reveals recent hybridization and transposon control.</title>
        <authorList>
            <person name="Neafsey D.E."/>
            <person name="Barker B.M."/>
            <person name="Sharpton T.J."/>
            <person name="Stajich J.E."/>
            <person name="Park D.J."/>
            <person name="Whiston E."/>
            <person name="Hung C.-Y."/>
            <person name="McMahan C."/>
            <person name="White J."/>
            <person name="Sykes S."/>
            <person name="Heiman D."/>
            <person name="Young S."/>
            <person name="Zeng Q."/>
            <person name="Abouelleil A."/>
            <person name="Aftuck L."/>
            <person name="Bessette D."/>
            <person name="Brown A."/>
            <person name="FitzGerald M."/>
            <person name="Lui A."/>
            <person name="Macdonald J.P."/>
            <person name="Priest M."/>
            <person name="Orbach M.J."/>
            <person name="Galgiani J.N."/>
            <person name="Kirkland T.N."/>
            <person name="Cole G.T."/>
            <person name="Birren B.W."/>
            <person name="Henn M.R."/>
            <person name="Taylor J.W."/>
            <person name="Rounsley S.D."/>
        </authorList>
    </citation>
    <scope>NUCLEOTIDE SEQUENCE [LARGE SCALE GENOMIC DNA]</scope>
    <source>
        <strain evidence="3">RMSCC 757 / Silveira</strain>
    </source>
</reference>
<evidence type="ECO:0000313" key="2">
    <source>
        <dbReference type="EMBL" id="EFW21901.1"/>
    </source>
</evidence>
<feature type="region of interest" description="Disordered" evidence="1">
    <location>
        <begin position="1"/>
        <end position="27"/>
    </location>
</feature>
<dbReference type="VEuPathDB" id="FungiDB:D8B26_002013"/>
<dbReference type="eggNOG" id="KOG4401">
    <property type="taxonomic scope" value="Eukaryota"/>
</dbReference>
<reference evidence="3" key="2">
    <citation type="submission" date="2010-03" db="EMBL/GenBank/DDBJ databases">
        <title>The genome sequence of Coccidioides posadasii strain Silveira.</title>
        <authorList>
            <consortium name="The Broad Institute Genome Sequencing Center for Infectious Disease"/>
            <person name="Neafsey D."/>
            <person name="Orbach M."/>
            <person name="Henn M.R."/>
            <person name="Cole G.T."/>
            <person name="Galgiani J."/>
            <person name="Gardner M.J."/>
            <person name="Kirkland T.N."/>
            <person name="Taylor J.W."/>
            <person name="Young S.K."/>
            <person name="Zeng Q."/>
            <person name="Koehrsen M."/>
            <person name="Alvarado L."/>
            <person name="Berlin A."/>
            <person name="Borenstein D."/>
            <person name="Chapman S.B."/>
            <person name="Chen Z."/>
            <person name="Engels R."/>
            <person name="Freedman E."/>
            <person name="Gellesch M."/>
            <person name="Goldberg J."/>
            <person name="Griggs A."/>
            <person name="Gujja S."/>
            <person name="Heilman E."/>
            <person name="Heiman D."/>
            <person name="Howarth C."/>
            <person name="Jen D."/>
            <person name="Larson L."/>
            <person name="Mehta T."/>
            <person name="Neiman D."/>
            <person name="Park D."/>
            <person name="Pearson M."/>
            <person name="Richards J."/>
            <person name="Roberts A."/>
            <person name="Saif S."/>
            <person name="Shea T."/>
            <person name="Shenoy N."/>
            <person name="Sisk P."/>
            <person name="Stolte C."/>
            <person name="Sykes S."/>
            <person name="Walk T."/>
            <person name="White J."/>
            <person name="Yandava C."/>
            <person name="Haas B."/>
            <person name="Nusbaum C."/>
            <person name="Birren B."/>
        </authorList>
    </citation>
    <scope>NUCLEOTIDE SEQUENCE [LARGE SCALE GENOMIC DNA]</scope>
    <source>
        <strain evidence="3">RMSCC 757 / Silveira</strain>
    </source>
</reference>
<dbReference type="VEuPathDB" id="FungiDB:CPSG_02058"/>
<dbReference type="SMART" id="SM00995">
    <property type="entry name" value="AD"/>
    <property type="match status" value="1"/>
</dbReference>
<dbReference type="HOGENOM" id="CLU_073383_1_0_1"/>
<dbReference type="PROSITE" id="PS52001">
    <property type="entry name" value="AD"/>
    <property type="match status" value="1"/>
</dbReference>
<evidence type="ECO:0000313" key="3">
    <source>
        <dbReference type="Proteomes" id="UP000002497"/>
    </source>
</evidence>
<dbReference type="PANTHER" id="PTHR13542">
    <property type="entry name" value="LSM12 HOMOLOG"/>
    <property type="match status" value="1"/>
</dbReference>
<dbReference type="OMA" id="CPITNLI"/>
<feature type="compositionally biased region" description="Polar residues" evidence="1">
    <location>
        <begin position="242"/>
        <end position="261"/>
    </location>
</feature>
<dbReference type="InterPro" id="IPR047574">
    <property type="entry name" value="AD"/>
</dbReference>
<dbReference type="InterPro" id="IPR039683">
    <property type="entry name" value="Lsm12-like"/>
</dbReference>
<feature type="region of interest" description="Disordered" evidence="1">
    <location>
        <begin position="236"/>
        <end position="293"/>
    </location>
</feature>